<keyword evidence="5" id="KW-1185">Reference proteome</keyword>
<evidence type="ECO:0000313" key="4">
    <source>
        <dbReference type="EMBL" id="ORY78292.1"/>
    </source>
</evidence>
<dbReference type="InterPro" id="IPR024420">
    <property type="entry name" value="TRAPP_III_complex_Trs85"/>
</dbReference>
<evidence type="ECO:0000313" key="5">
    <source>
        <dbReference type="Proteomes" id="UP000193920"/>
    </source>
</evidence>
<name>A0A1Y2F341_9FUNG</name>
<evidence type="ECO:0000259" key="1">
    <source>
        <dbReference type="Pfam" id="PF24542"/>
    </source>
</evidence>
<organism evidence="4 5">
    <name type="scientific">Neocallimastix californiae</name>
    <dbReference type="NCBI Taxonomy" id="1754190"/>
    <lineage>
        <taxon>Eukaryota</taxon>
        <taxon>Fungi</taxon>
        <taxon>Fungi incertae sedis</taxon>
        <taxon>Chytridiomycota</taxon>
        <taxon>Chytridiomycota incertae sedis</taxon>
        <taxon>Neocallimastigomycetes</taxon>
        <taxon>Neocallimastigales</taxon>
        <taxon>Neocallimastigaceae</taxon>
        <taxon>Neocallimastix</taxon>
    </lineage>
</organism>
<dbReference type="InterPro" id="IPR058538">
    <property type="entry name" value="Ig_TPPC8_2nd"/>
</dbReference>
<protein>
    <submittedName>
        <fullName evidence="4">Uncharacterized protein</fullName>
    </submittedName>
</protein>
<dbReference type="Pfam" id="PF24545">
    <property type="entry name" value="Ig_TPPC8_1st"/>
    <property type="match status" value="1"/>
</dbReference>
<dbReference type="Pfam" id="PF12739">
    <property type="entry name" value="TRAPPC-Trs85"/>
    <property type="match status" value="1"/>
</dbReference>
<dbReference type="EMBL" id="MCOG01000017">
    <property type="protein sequence ID" value="ORY78292.1"/>
    <property type="molecule type" value="Genomic_DNA"/>
</dbReference>
<dbReference type="Proteomes" id="UP000193920">
    <property type="component" value="Unassembled WGS sequence"/>
</dbReference>
<feature type="domain" description="TPPC8 second Ig-like" evidence="2">
    <location>
        <begin position="871"/>
        <end position="989"/>
    </location>
</feature>
<dbReference type="GO" id="GO:1990072">
    <property type="term" value="C:TRAPPIII protein complex"/>
    <property type="evidence" value="ECO:0007669"/>
    <property type="project" value="TreeGrafter"/>
</dbReference>
<dbReference type="PANTHER" id="PTHR12975">
    <property type="entry name" value="TRANSPORT PROTEIN TRAPP"/>
    <property type="match status" value="1"/>
</dbReference>
<feature type="domain" description="TPPC8 first Ig-like" evidence="3">
    <location>
        <begin position="708"/>
        <end position="868"/>
    </location>
</feature>
<dbReference type="STRING" id="1754190.A0A1Y2F341"/>
<dbReference type="InterPro" id="IPR011990">
    <property type="entry name" value="TPR-like_helical_dom_sf"/>
</dbReference>
<reference evidence="4 5" key="1">
    <citation type="submission" date="2016-08" db="EMBL/GenBank/DDBJ databases">
        <title>A Parts List for Fungal Cellulosomes Revealed by Comparative Genomics.</title>
        <authorList>
            <consortium name="DOE Joint Genome Institute"/>
            <person name="Haitjema C.H."/>
            <person name="Gilmore S.P."/>
            <person name="Henske J.K."/>
            <person name="Solomon K.V."/>
            <person name="De Groot R."/>
            <person name="Kuo A."/>
            <person name="Mondo S.J."/>
            <person name="Salamov A.A."/>
            <person name="Labutti K."/>
            <person name="Zhao Z."/>
            <person name="Chiniquy J."/>
            <person name="Barry K."/>
            <person name="Brewer H.M."/>
            <person name="Purvine S.O."/>
            <person name="Wright A.T."/>
            <person name="Boxma B."/>
            <person name="Van Alen T."/>
            <person name="Hackstein J.H."/>
            <person name="Baker S.E."/>
            <person name="Grigoriev I.V."/>
            <person name="O'Malley M.A."/>
        </authorList>
    </citation>
    <scope>NUCLEOTIDE SEQUENCE [LARGE SCALE GENOMIC DNA]</scope>
    <source>
        <strain evidence="4 5">G1</strain>
    </source>
</reference>
<gene>
    <name evidence="4" type="ORF">LY90DRAFT_376767</name>
</gene>
<dbReference type="PANTHER" id="PTHR12975:SF6">
    <property type="entry name" value="TRAFFICKING PROTEIN PARTICLE COMPLEX SUBUNIT 8"/>
    <property type="match status" value="1"/>
</dbReference>
<dbReference type="InterPro" id="IPR057651">
    <property type="entry name" value="Ig_TPPC8_C"/>
</dbReference>
<evidence type="ECO:0000259" key="3">
    <source>
        <dbReference type="Pfam" id="PF24545"/>
    </source>
</evidence>
<sequence length="1404" mass="163314">MSNTNKVNYIKRIYSPLIGVVESKDVEDLFKECNFNSIVEFLTPYGHSIKPQGRQFTYQDAQGQTVTINDFSLRFINFNYLREQNYANIDKVALKLLKKYKDVNEFDLLSKINPNERPNDDIIDDIEENTPWFREYKNVVNSIVSVSEHESFDHPLASFIFVSTNNNNPLSSFEQLQKAIDSHPIFNTKYVDPNIIKHYILIHDKRHTPDTEVENLKAQMKKIFGLQFDVLTLDFNGEEELSKNENPQGKAKVDFWKESMITQEYLNLLLQNSFSAGDSSPQSFNSPVNNEGLPLFRDVDKNSKYIEKAELIEYGKKISSGDNKRTQIFLSDFVGLSLLPFMERNIHHLNEQVASARRGINRFFNAGRKYFGNSSRQIQQKNIIATIDGLNRYSYQSAEAQMRKLADLSFMLCDFKFAYSVYDNVKKDFNSNDQDRKYYAGTQGMIVLCLLMYNSVKLNIDTIMENSILNYNKCKAQFYAQKATFSYNFLLKQLNQYKKVSQAFLRITNDDSNVLSGLFLEQTSCCFLKIKPKMIRKHAFHLILAGHRYSRCGNREHAYRCYFTALKIYKDKNWTLIDDHINFTLGRQAFHLADLDTAVDYFLKLLHGSKQSANQQNAYMREFLYIYKQYIDHKKPIEDESDKHKDIIKLSIPQVDDKSIKVLLFDVVENQREKNFVSDNIQQDDEWEALDKIVSEDNLNHHLNNRFNNDQNTCTIGEPIYVVVTLINPMKIPLELNNIILDCELTPSNDESTQPINSSYENDSNYLHYQYYSLQQIGYVKLAPNSKEKIKIIVIPKIEGTLKIKGIKYFLFDLVKAFHPFEKKGKRLNATREQRMNVMYSEDKSLLFTVTPPMPLLDVVFHSKPTSVFAGETTKIILEINNKGNCTLKNLKLVMNQNSLVYIGSPEMINDNLYDITNSDNILENCEINNKLTEKKVYDILLPILNDNTRGLESGTTTLIPIWIHYNQIGKISQRFLFNYYSEINNQSYSRSLKYMINIQVLPSLRINAFTRKSSSKLNEFILGMEIENLLNDTSINLQQISINSPLWKMKNISSTLSNEDDYIIEPHQTSLVYFKLIQLTENEKVKSDNLLPEFYSCQRIENFLLGEKNENQEHNIILYSDHIKCNNNSLILMKNEGLKYFILKSKYSWRMERLVSQYPYIPKKDLPDLFTLYQTDDVDLLIFWENSNTKVKSHQFISGINLGIQQSPLQYSMKFKDNASKSVNMITSKALFSQTAQKKKELLNSLINNKTIRDCSPLRINLKSKNTIYHNFSQSKTCVVPVSLFLKNCSYNKVAFYKISMINKKLPSESEHDNLEEFLWIGKISSNGYLKPNEERVLNFNAAISKYGIYNLNKWSVKVKTQQYNPDSVISPEDIVFDETNLKNTENMYMQNSTNTYNVNVTH</sequence>
<dbReference type="OrthoDB" id="203724at2759"/>
<feature type="domain" description="TPPC8 C-terminal Ig-like" evidence="1">
    <location>
        <begin position="1260"/>
        <end position="1361"/>
    </location>
</feature>
<dbReference type="Pfam" id="PF24542">
    <property type="entry name" value="Ig_TPPC8_C"/>
    <property type="match status" value="1"/>
</dbReference>
<dbReference type="Pfam" id="PF24544">
    <property type="entry name" value="Ig_TPPC8_2nd"/>
    <property type="match status" value="1"/>
</dbReference>
<accession>A0A1Y2F341</accession>
<dbReference type="SUPFAM" id="SSF48452">
    <property type="entry name" value="TPR-like"/>
    <property type="match status" value="1"/>
</dbReference>
<evidence type="ECO:0000259" key="2">
    <source>
        <dbReference type="Pfam" id="PF24544"/>
    </source>
</evidence>
<comment type="caution">
    <text evidence="4">The sequence shown here is derived from an EMBL/GenBank/DDBJ whole genome shotgun (WGS) entry which is preliminary data.</text>
</comment>
<proteinExistence type="predicted"/>
<dbReference type="InterPro" id="IPR058541">
    <property type="entry name" value="Ig_TPPC8_1st"/>
</dbReference>